<dbReference type="PANTHER" id="PTHR12184">
    <property type="entry name" value="UBIQUINOL-CYTOCHROME C REDUCTASE COMPLEX ASSEMBLY FACTOR 1 FAMILY MEMBER"/>
    <property type="match status" value="1"/>
</dbReference>
<dbReference type="OrthoDB" id="10253878at2759"/>
<dbReference type="PANTHER" id="PTHR12184:SF1">
    <property type="entry name" value="UBIQUINOL-CYTOCHROME-C REDUCTASE COMPLEX ASSEMBLY FACTOR 1"/>
    <property type="match status" value="1"/>
</dbReference>
<dbReference type="GO" id="GO:0034551">
    <property type="term" value="P:mitochondrial respiratory chain complex III assembly"/>
    <property type="evidence" value="ECO:0007669"/>
    <property type="project" value="TreeGrafter"/>
</dbReference>
<accession>A0A8J5QKN4</accession>
<evidence type="ECO:0000259" key="2">
    <source>
        <dbReference type="Pfam" id="PF03981"/>
    </source>
</evidence>
<dbReference type="RefSeq" id="XP_049264115.1">
    <property type="nucleotide sequence ID" value="XM_049406336.1"/>
</dbReference>
<keyword evidence="4" id="KW-1185">Reference proteome</keyword>
<evidence type="ECO:0000256" key="1">
    <source>
        <dbReference type="ARBA" id="ARBA00006407"/>
    </source>
</evidence>
<dbReference type="InterPro" id="IPR021150">
    <property type="entry name" value="Ubiq_cyt_c_chap"/>
</dbReference>
<dbReference type="InterPro" id="IPR007129">
    <property type="entry name" value="Ubiqinol_cyt_c_chaperone_CPB3"/>
</dbReference>
<comment type="caution">
    <text evidence="3">The sequence shown here is derived from an EMBL/GenBank/DDBJ whole genome shotgun (WGS) entry which is preliminary data.</text>
</comment>
<comment type="similarity">
    <text evidence="1">Belongs to the CBP3 family.</text>
</comment>
<feature type="domain" description="Ubiquinol-cytochrome c chaperone" evidence="2">
    <location>
        <begin position="148"/>
        <end position="290"/>
    </location>
</feature>
<evidence type="ECO:0000313" key="4">
    <source>
        <dbReference type="Proteomes" id="UP000694255"/>
    </source>
</evidence>
<sequence>MLRIGTRTRAIKSTALNLRSFTTSTILAKNSTTTTTPDSSSQDPLDAPMRIAEESTLPFVEHDLKIKPRQPKKKLPLLSEHKEENPDYKMSDFKQRIGQFVIDTLKLDMDKSRAGTVAGSVYFADCKVQGLIYPDEPLSDTAKFYYKTLRLPTSFAQQTQITFLHYWMLSVRMRAMPFKYGKLYQQRLVDRIFKDMELRMSSELGISSNRVIEGNLKDFHAQLIGSVLGYDEGLVTDDATLAAALWRNVFNGNPNVDMRHVEALLAYVRSQLYVLDKMSDREFGFGKFRFVPPNQVVKPITSHQLEIMRQKAKEEFAKLNSPSHKTVLSLDE</sequence>
<proteinExistence type="inferred from homology"/>
<dbReference type="GeneID" id="73469372"/>
<dbReference type="AlphaFoldDB" id="A0A8J5QKN4"/>
<reference evidence="3 4" key="1">
    <citation type="journal article" date="2021" name="DNA Res.">
        <title>Genome analysis of Candida subhashii reveals its hybrid nature and dual mitochondrial genome conformations.</title>
        <authorList>
            <person name="Mixao V."/>
            <person name="Hegedusova E."/>
            <person name="Saus E."/>
            <person name="Pryszcz L.P."/>
            <person name="Cillingova A."/>
            <person name="Nosek J."/>
            <person name="Gabaldon T."/>
        </authorList>
    </citation>
    <scope>NUCLEOTIDE SEQUENCE [LARGE SCALE GENOMIC DNA]</scope>
    <source>
        <strain evidence="3 4">CBS 10753</strain>
    </source>
</reference>
<protein>
    <submittedName>
        <fullName evidence="3">CBP3</fullName>
    </submittedName>
</protein>
<dbReference type="Proteomes" id="UP000694255">
    <property type="component" value="Unassembled WGS sequence"/>
</dbReference>
<gene>
    <name evidence="3" type="ORF">J8A68_002571</name>
</gene>
<organism evidence="3 4">
    <name type="scientific">[Candida] subhashii</name>
    <dbReference type="NCBI Taxonomy" id="561895"/>
    <lineage>
        <taxon>Eukaryota</taxon>
        <taxon>Fungi</taxon>
        <taxon>Dikarya</taxon>
        <taxon>Ascomycota</taxon>
        <taxon>Saccharomycotina</taxon>
        <taxon>Pichiomycetes</taxon>
        <taxon>Debaryomycetaceae</taxon>
        <taxon>Spathaspora</taxon>
    </lineage>
</organism>
<dbReference type="GO" id="GO:0005739">
    <property type="term" value="C:mitochondrion"/>
    <property type="evidence" value="ECO:0007669"/>
    <property type="project" value="TreeGrafter"/>
</dbReference>
<dbReference type="EMBL" id="JAGSYN010000114">
    <property type="protein sequence ID" value="KAG7663883.1"/>
    <property type="molecule type" value="Genomic_DNA"/>
</dbReference>
<evidence type="ECO:0000313" key="3">
    <source>
        <dbReference type="EMBL" id="KAG7663883.1"/>
    </source>
</evidence>
<dbReference type="Pfam" id="PF03981">
    <property type="entry name" value="Ubiq_cyt_C_chap"/>
    <property type="match status" value="1"/>
</dbReference>
<name>A0A8J5QKN4_9ASCO</name>